<keyword evidence="2" id="KW-0328">Glycosyltransferase</keyword>
<dbReference type="EC" id="2.4.-.-" evidence="2"/>
<dbReference type="Gene3D" id="3.90.550.10">
    <property type="entry name" value="Spore Coat Polysaccharide Biosynthesis Protein SpsA, Chain A"/>
    <property type="match status" value="2"/>
</dbReference>
<evidence type="ECO:0000259" key="1">
    <source>
        <dbReference type="Pfam" id="PF00535"/>
    </source>
</evidence>
<feature type="domain" description="Glycosyltransferase 2-like" evidence="1">
    <location>
        <begin position="224"/>
        <end position="379"/>
    </location>
</feature>
<keyword evidence="2" id="KW-0808">Transferase</keyword>
<dbReference type="CDD" id="cd04186">
    <property type="entry name" value="GT_2_like_c"/>
    <property type="match status" value="1"/>
</dbReference>
<organism evidence="2 3">
    <name type="scientific">Lysobacter koreensis</name>
    <dbReference type="NCBI Taxonomy" id="266122"/>
    <lineage>
        <taxon>Bacteria</taxon>
        <taxon>Pseudomonadati</taxon>
        <taxon>Pseudomonadota</taxon>
        <taxon>Gammaproteobacteria</taxon>
        <taxon>Lysobacterales</taxon>
        <taxon>Lysobacteraceae</taxon>
        <taxon>Lysobacter</taxon>
    </lineage>
</organism>
<protein>
    <submittedName>
        <fullName evidence="2">Glycosyltransferase family 2 protein</fullName>
        <ecNumber evidence="2">2.4.-.-</ecNumber>
    </submittedName>
</protein>
<name>A0ABW2YKV5_9GAMM</name>
<evidence type="ECO:0000313" key="3">
    <source>
        <dbReference type="Proteomes" id="UP001597090"/>
    </source>
</evidence>
<keyword evidence="3" id="KW-1185">Reference proteome</keyword>
<sequence>MSSGSLLFEALGNVEEVADVSGCRSWRALTEDPQLLLSQPGARHRAWPGGWYLLKVRATATSGEILAPCLYPDFGTGRSELERIHLPEPDAEGWIRAIVRLKGDATSLRFDPTIRAARFKLEGGVIRKLRRAEALVRMAAAIGNSPHQKPSEGFFSILFDFVRHAFAGRTREGGEQIYDRYVVTCAAPGLGYDEWVRRFDLLRPGGHAELRKQADTLVRKPLISIVMPVYQTPEAWLRRCIDSVLAQAYPHWELCIADDASPAPHVRRVLQEYMRRDARIRVVFRDANGHIAAASNSALEIASGEYVALLDHDDELPPHALLEVAQAIQANPDWKLIYSDEDKIDEKGRRFDPYFKPDWNYELFLSQNCVCHFGVYQAGLVAQVGGFRVGLEGSQDWDLALRCVERLRPEEIGHIPKILYHWRAIAGSTALGVAQKDYACDAGWRAVSEHLQRAGVEARVEMADGGYMKVRRKLQAPAPRVSLLIPTRDKVELLRMCIQSILEKTDYPDYEILIVDNQSEERATLDYFAELASQPRVKVLRYNAPFNYSAINNFAAAAATGSIIGLVNNDIEVISPDWMTEMASQVARPEIGAVGAMLLYPDDTIQHAGVILGIGGIAGHAYAGLPAETLGACGRAQLAQEMSAVTAACLFVRKEVFDEVAGLDEKLSVAFNDIDFCLRVRARGYRNLWTPYVRLYHHESASRGYEDTPAKIARFQGEMDFMRSRWGESLLRDPAYNPNLSLDTCHFDLAFPPR</sequence>
<dbReference type="GO" id="GO:0016757">
    <property type="term" value="F:glycosyltransferase activity"/>
    <property type="evidence" value="ECO:0007669"/>
    <property type="project" value="UniProtKB-KW"/>
</dbReference>
<feature type="domain" description="Glycosyltransferase 2-like" evidence="1">
    <location>
        <begin position="482"/>
        <end position="604"/>
    </location>
</feature>
<dbReference type="Proteomes" id="UP001597090">
    <property type="component" value="Unassembled WGS sequence"/>
</dbReference>
<dbReference type="RefSeq" id="WP_386812062.1">
    <property type="nucleotide sequence ID" value="NZ_JBHTIH010000003.1"/>
</dbReference>
<comment type="caution">
    <text evidence="2">The sequence shown here is derived from an EMBL/GenBank/DDBJ whole genome shotgun (WGS) entry which is preliminary data.</text>
</comment>
<dbReference type="EMBL" id="JBHTIH010000003">
    <property type="protein sequence ID" value="MFD0739047.1"/>
    <property type="molecule type" value="Genomic_DNA"/>
</dbReference>
<dbReference type="CDD" id="cd04184">
    <property type="entry name" value="GT2_RfbC_Mx_like"/>
    <property type="match status" value="1"/>
</dbReference>
<dbReference type="PANTHER" id="PTHR43179">
    <property type="entry name" value="RHAMNOSYLTRANSFERASE WBBL"/>
    <property type="match status" value="1"/>
</dbReference>
<gene>
    <name evidence="2" type="ORF">ACFQZQ_07110</name>
</gene>
<dbReference type="SUPFAM" id="SSF53448">
    <property type="entry name" value="Nucleotide-diphospho-sugar transferases"/>
    <property type="match status" value="2"/>
</dbReference>
<dbReference type="InterPro" id="IPR029044">
    <property type="entry name" value="Nucleotide-diphossugar_trans"/>
</dbReference>
<accession>A0ABW2YKV5</accession>
<dbReference type="PANTHER" id="PTHR43179:SF7">
    <property type="entry name" value="RHAMNOSYLTRANSFERASE WBBL"/>
    <property type="match status" value="1"/>
</dbReference>
<dbReference type="Pfam" id="PF00535">
    <property type="entry name" value="Glycos_transf_2"/>
    <property type="match status" value="2"/>
</dbReference>
<evidence type="ECO:0000313" key="2">
    <source>
        <dbReference type="EMBL" id="MFD0739047.1"/>
    </source>
</evidence>
<reference evidence="3" key="1">
    <citation type="journal article" date="2019" name="Int. J. Syst. Evol. Microbiol.">
        <title>The Global Catalogue of Microorganisms (GCM) 10K type strain sequencing project: providing services to taxonomists for standard genome sequencing and annotation.</title>
        <authorList>
            <consortium name="The Broad Institute Genomics Platform"/>
            <consortium name="The Broad Institute Genome Sequencing Center for Infectious Disease"/>
            <person name="Wu L."/>
            <person name="Ma J."/>
        </authorList>
    </citation>
    <scope>NUCLEOTIDE SEQUENCE [LARGE SCALE GENOMIC DNA]</scope>
    <source>
        <strain evidence="3">CCUG 55491</strain>
    </source>
</reference>
<dbReference type="InterPro" id="IPR001173">
    <property type="entry name" value="Glyco_trans_2-like"/>
</dbReference>
<proteinExistence type="predicted"/>